<dbReference type="AlphaFoldDB" id="A0A9R1X266"/>
<gene>
    <name evidence="1" type="ORF">LSAT_V11C700350320</name>
</gene>
<reference evidence="1 2" key="1">
    <citation type="journal article" date="2017" name="Nat. Commun.">
        <title>Genome assembly with in vitro proximity ligation data and whole-genome triplication in lettuce.</title>
        <authorList>
            <person name="Reyes-Chin-Wo S."/>
            <person name="Wang Z."/>
            <person name="Yang X."/>
            <person name="Kozik A."/>
            <person name="Arikit S."/>
            <person name="Song C."/>
            <person name="Xia L."/>
            <person name="Froenicke L."/>
            <person name="Lavelle D.O."/>
            <person name="Truco M.J."/>
            <person name="Xia R."/>
            <person name="Zhu S."/>
            <person name="Xu C."/>
            <person name="Xu H."/>
            <person name="Xu X."/>
            <person name="Cox K."/>
            <person name="Korf I."/>
            <person name="Meyers B.C."/>
            <person name="Michelmore R.W."/>
        </authorList>
    </citation>
    <scope>NUCLEOTIDE SEQUENCE [LARGE SCALE GENOMIC DNA]</scope>
    <source>
        <strain evidence="2">cv. Salinas</strain>
        <tissue evidence="1">Seedlings</tissue>
    </source>
</reference>
<keyword evidence="2" id="KW-1185">Reference proteome</keyword>
<protein>
    <submittedName>
        <fullName evidence="1">Uncharacterized protein</fullName>
    </submittedName>
</protein>
<evidence type="ECO:0000313" key="1">
    <source>
        <dbReference type="EMBL" id="KAJ0195624.1"/>
    </source>
</evidence>
<dbReference type="EMBL" id="NBSK02000007">
    <property type="protein sequence ID" value="KAJ0195624.1"/>
    <property type="molecule type" value="Genomic_DNA"/>
</dbReference>
<proteinExistence type="predicted"/>
<accession>A0A9R1X266</accession>
<name>A0A9R1X266_LACSA</name>
<evidence type="ECO:0000313" key="2">
    <source>
        <dbReference type="Proteomes" id="UP000235145"/>
    </source>
</evidence>
<dbReference type="Proteomes" id="UP000235145">
    <property type="component" value="Unassembled WGS sequence"/>
</dbReference>
<organism evidence="1 2">
    <name type="scientific">Lactuca sativa</name>
    <name type="common">Garden lettuce</name>
    <dbReference type="NCBI Taxonomy" id="4236"/>
    <lineage>
        <taxon>Eukaryota</taxon>
        <taxon>Viridiplantae</taxon>
        <taxon>Streptophyta</taxon>
        <taxon>Embryophyta</taxon>
        <taxon>Tracheophyta</taxon>
        <taxon>Spermatophyta</taxon>
        <taxon>Magnoliopsida</taxon>
        <taxon>eudicotyledons</taxon>
        <taxon>Gunneridae</taxon>
        <taxon>Pentapetalae</taxon>
        <taxon>asterids</taxon>
        <taxon>campanulids</taxon>
        <taxon>Asterales</taxon>
        <taxon>Asteraceae</taxon>
        <taxon>Cichorioideae</taxon>
        <taxon>Cichorieae</taxon>
        <taxon>Lactucinae</taxon>
        <taxon>Lactuca</taxon>
    </lineage>
</organism>
<sequence>MALPNNRTAEHTSTSTTIRKILKTTNLFVGPLEEIKQKKAASTSLNSSVMDIFGDKFDRYVQLQETKVDVMTRMEQKMIEAQPSFQEAQATIQTKPIWKS</sequence>
<comment type="caution">
    <text evidence="1">The sequence shown here is derived from an EMBL/GenBank/DDBJ whole genome shotgun (WGS) entry which is preliminary data.</text>
</comment>